<feature type="compositionally biased region" description="Basic residues" evidence="1">
    <location>
        <begin position="610"/>
        <end position="620"/>
    </location>
</feature>
<feature type="compositionally biased region" description="Basic residues" evidence="1">
    <location>
        <begin position="230"/>
        <end position="242"/>
    </location>
</feature>
<feature type="compositionally biased region" description="Basic and acidic residues" evidence="1">
    <location>
        <begin position="368"/>
        <end position="387"/>
    </location>
</feature>
<evidence type="ECO:0000256" key="1">
    <source>
        <dbReference type="SAM" id="MobiDB-lite"/>
    </source>
</evidence>
<feature type="compositionally biased region" description="Basic and acidic residues" evidence="1">
    <location>
        <begin position="662"/>
        <end position="685"/>
    </location>
</feature>
<feature type="compositionally biased region" description="Basic and acidic residues" evidence="1">
    <location>
        <begin position="720"/>
        <end position="729"/>
    </location>
</feature>
<feature type="compositionally biased region" description="Basic and acidic residues" evidence="1">
    <location>
        <begin position="145"/>
        <end position="180"/>
    </location>
</feature>
<feature type="non-terminal residue" evidence="2">
    <location>
        <position position="1"/>
    </location>
</feature>
<feature type="compositionally biased region" description="Basic and acidic residues" evidence="1">
    <location>
        <begin position="692"/>
        <end position="702"/>
    </location>
</feature>
<evidence type="ECO:0000313" key="2">
    <source>
        <dbReference type="EMBL" id="CAA9304786.1"/>
    </source>
</evidence>
<feature type="compositionally biased region" description="Basic residues" evidence="1">
    <location>
        <begin position="511"/>
        <end position="527"/>
    </location>
</feature>
<dbReference type="EMBL" id="CADCTU010000247">
    <property type="protein sequence ID" value="CAA9304786.1"/>
    <property type="molecule type" value="Genomic_DNA"/>
</dbReference>
<sequence>RARQVPPARRLVGVRRARAHGAGLLAALPARGRAGELRLQRGRRGGGVPVHRGAPDAHRHRDAGRHREEHRRLRPQLRRPARGAEGAAVGDPEPARQRVVGDRRGDGDEHPAAQHARDRRRAARDDRQPRDRRGGAAQVRQGPRLPDRRLHLREGGDQRLPGDRARADRDARAGGDRGEGELGPLADRRHRGPVPGERAHDAGGHRAARARGEAPGHRRHAQRDEPRGDAHRHRAEARRHPARGAQPAVQAHRDAVHVRREHARARARREHAAARAEGDGAQGGARALHQAPARGHRPAHAVRPREGARPRAHPRGAQDRRRQHRRGDQDHPRRGRHAHGERAAAAPLQALRAPGGGDPQHAPRQAHRPRDREARGGAGRGARDDRRPARHPRLARAPLHDHEGRAAAGGHHVRRRAPHRDHRRPGRVHDRGPHRRGGHGRDHLPLGLHQAHVGEHLPHPAARRARALGAGPQGHRLHRAAVRGEHPRLHPDLHRRRPLLLAQGARDPAGRARHAREAHREPHQRHARHEDPRDGAGARLPRRPVPAVRDQAGHGEEDRALGLLQPARQRHQGDQDRGGRQADRRARDERAERRGARHEVRALDPLPRERRARHGARHHGREGGGAPPRGRRGGRGRDQARRHAARRHREGDGQGHRHRRVPRAEARRQGDHHRQPHREDGERRGAHGGAPRRRDDAHHQAGGDHPLVGRAGAQHRPQRPGREAREPGRQGRGVLGGADDPRREVGGGRRDRRRRGRRGRVRRRRRRRGRRV</sequence>
<feature type="compositionally biased region" description="Basic and acidic residues" evidence="1">
    <location>
        <begin position="551"/>
        <end position="560"/>
    </location>
</feature>
<dbReference type="EC" id="5.99.1.3" evidence="2"/>
<feature type="region of interest" description="Disordered" evidence="1">
    <location>
        <begin position="504"/>
        <end position="772"/>
    </location>
</feature>
<feature type="compositionally biased region" description="Basic residues" evidence="1">
    <location>
        <begin position="259"/>
        <end position="269"/>
    </location>
</feature>
<feature type="compositionally biased region" description="Basic and acidic residues" evidence="1">
    <location>
        <begin position="123"/>
        <end position="134"/>
    </location>
</feature>
<feature type="compositionally biased region" description="Basic and acidic residues" evidence="1">
    <location>
        <begin position="739"/>
        <end position="749"/>
    </location>
</feature>
<feature type="compositionally biased region" description="Basic residues" evidence="1">
    <location>
        <begin position="411"/>
        <end position="438"/>
    </location>
</feature>
<feature type="region of interest" description="Disordered" evidence="1">
    <location>
        <begin position="30"/>
        <end position="446"/>
    </location>
</feature>
<dbReference type="AlphaFoldDB" id="A0A6J4KG43"/>
<feature type="compositionally biased region" description="Basic and acidic residues" evidence="1">
    <location>
        <begin position="571"/>
        <end position="609"/>
    </location>
</feature>
<feature type="compositionally biased region" description="Low complexity" evidence="1">
    <location>
        <begin position="343"/>
        <end position="353"/>
    </location>
</feature>
<proteinExistence type="predicted"/>
<feature type="compositionally biased region" description="Basic and acidic residues" evidence="1">
    <location>
        <begin position="316"/>
        <end position="342"/>
    </location>
</feature>
<feature type="compositionally biased region" description="Basic residues" evidence="1">
    <location>
        <begin position="72"/>
        <end position="81"/>
    </location>
</feature>
<reference evidence="2" key="1">
    <citation type="submission" date="2020-02" db="EMBL/GenBank/DDBJ databases">
        <authorList>
            <person name="Meier V. D."/>
        </authorList>
    </citation>
    <scope>NUCLEOTIDE SEQUENCE</scope>
    <source>
        <strain evidence="2">AVDCRST_MAG11</strain>
    </source>
</reference>
<keyword evidence="2" id="KW-0413">Isomerase</keyword>
<accession>A0A6J4KG43</accession>
<feature type="compositionally biased region" description="Basic residues" evidence="1">
    <location>
        <begin position="750"/>
        <end position="772"/>
    </location>
</feature>
<name>A0A6J4KG43_9BACT</name>
<feature type="non-terminal residue" evidence="2">
    <location>
        <position position="772"/>
    </location>
</feature>
<gene>
    <name evidence="2" type="ORF">AVDCRST_MAG11-1082</name>
</gene>
<feature type="compositionally biased region" description="Basic and acidic residues" evidence="1">
    <location>
        <begin position="93"/>
        <end position="116"/>
    </location>
</feature>
<protein>
    <submittedName>
        <fullName evidence="2">DNA gyrase subunit A</fullName>
        <ecNumber evidence="2">5.99.1.3</ecNumber>
    </submittedName>
</protein>
<dbReference type="GO" id="GO:0016853">
    <property type="term" value="F:isomerase activity"/>
    <property type="evidence" value="ECO:0007669"/>
    <property type="project" value="UniProtKB-KW"/>
</dbReference>
<feature type="compositionally biased region" description="Basic and acidic residues" evidence="1">
    <location>
        <begin position="53"/>
        <end position="71"/>
    </location>
</feature>
<feature type="compositionally biased region" description="Low complexity" evidence="1">
    <location>
        <begin position="537"/>
        <end position="549"/>
    </location>
</feature>
<organism evidence="2">
    <name type="scientific">uncultured Gemmatimonadaceae bacterium</name>
    <dbReference type="NCBI Taxonomy" id="246130"/>
    <lineage>
        <taxon>Bacteria</taxon>
        <taxon>Pseudomonadati</taxon>
        <taxon>Gemmatimonadota</taxon>
        <taxon>Gemmatimonadia</taxon>
        <taxon>Gemmatimonadales</taxon>
        <taxon>Gemmatimonadaceae</taxon>
        <taxon>environmental samples</taxon>
    </lineage>
</organism>
<feature type="compositionally biased region" description="Basic and acidic residues" evidence="1">
    <location>
        <begin position="197"/>
        <end position="229"/>
    </location>
</feature>